<dbReference type="GO" id="GO:0008270">
    <property type="term" value="F:zinc ion binding"/>
    <property type="evidence" value="ECO:0007669"/>
    <property type="project" value="UniProtKB-KW"/>
</dbReference>
<reference evidence="6" key="1">
    <citation type="submission" date="2018-02" db="EMBL/GenBank/DDBJ databases">
        <title>Rhizophora mucronata_Transcriptome.</title>
        <authorList>
            <person name="Meera S.P."/>
            <person name="Sreeshan A."/>
            <person name="Augustine A."/>
        </authorList>
    </citation>
    <scope>NUCLEOTIDE SEQUENCE</scope>
    <source>
        <tissue evidence="6">Leaf</tissue>
    </source>
</reference>
<organism evidence="6">
    <name type="scientific">Rhizophora mucronata</name>
    <name type="common">Asiatic mangrove</name>
    <dbReference type="NCBI Taxonomy" id="61149"/>
    <lineage>
        <taxon>Eukaryota</taxon>
        <taxon>Viridiplantae</taxon>
        <taxon>Streptophyta</taxon>
        <taxon>Embryophyta</taxon>
        <taxon>Tracheophyta</taxon>
        <taxon>Spermatophyta</taxon>
        <taxon>Magnoliopsida</taxon>
        <taxon>eudicotyledons</taxon>
        <taxon>Gunneridae</taxon>
        <taxon>Pentapetalae</taxon>
        <taxon>rosids</taxon>
        <taxon>fabids</taxon>
        <taxon>Malpighiales</taxon>
        <taxon>Rhizophoraceae</taxon>
        <taxon>Rhizophora</taxon>
    </lineage>
</organism>
<evidence type="ECO:0000256" key="2">
    <source>
        <dbReference type="ARBA" id="ARBA00022723"/>
    </source>
</evidence>
<feature type="zinc finger region" description="FLZ-type" evidence="4">
    <location>
        <begin position="44"/>
        <end position="88"/>
    </location>
</feature>
<dbReference type="PROSITE" id="PS51795">
    <property type="entry name" value="ZF_FLZ"/>
    <property type="match status" value="1"/>
</dbReference>
<dbReference type="PANTHER" id="PTHR46443:SF3">
    <property type="entry name" value="PROTEIN MARD1"/>
    <property type="match status" value="1"/>
</dbReference>
<sequence>MELSEDYTCVISHGPNPTTTHIFGDCILDNCCFVSDKSNSSPKDFLSCCPACKKNLEQKHGIHIHRGEKAFCSSECHYQEMLLDGVKNRKFGDD</sequence>
<dbReference type="Pfam" id="PF04570">
    <property type="entry name" value="zf-FLZ"/>
    <property type="match status" value="1"/>
</dbReference>
<protein>
    <recommendedName>
        <fullName evidence="5">FLZ-type domain-containing protein</fullName>
    </recommendedName>
</protein>
<dbReference type="InterPro" id="IPR007650">
    <property type="entry name" value="Zf-FLZ_dom"/>
</dbReference>
<dbReference type="PANTHER" id="PTHR46443">
    <property type="entry name" value="FCS-LIKE ZINC FINGER 8"/>
    <property type="match status" value="1"/>
</dbReference>
<evidence type="ECO:0000313" key="6">
    <source>
        <dbReference type="EMBL" id="MBX61697.1"/>
    </source>
</evidence>
<name>A0A2P2Q3X7_RHIMU</name>
<evidence type="ECO:0000256" key="1">
    <source>
        <dbReference type="ARBA" id="ARBA00009374"/>
    </source>
</evidence>
<evidence type="ECO:0000256" key="3">
    <source>
        <dbReference type="ARBA" id="ARBA00022771"/>
    </source>
</evidence>
<accession>A0A2P2Q3X7</accession>
<proteinExistence type="inferred from homology"/>
<evidence type="ECO:0000256" key="4">
    <source>
        <dbReference type="PROSITE-ProRule" id="PRU01131"/>
    </source>
</evidence>
<keyword evidence="3" id="KW-0862">Zinc</keyword>
<dbReference type="EMBL" id="GGEC01081213">
    <property type="protein sequence ID" value="MBX61697.1"/>
    <property type="molecule type" value="Transcribed_RNA"/>
</dbReference>
<feature type="domain" description="FLZ-type" evidence="5">
    <location>
        <begin position="44"/>
        <end position="88"/>
    </location>
</feature>
<evidence type="ECO:0000259" key="5">
    <source>
        <dbReference type="PROSITE" id="PS51795"/>
    </source>
</evidence>
<dbReference type="AlphaFoldDB" id="A0A2P2Q3X7"/>
<comment type="similarity">
    <text evidence="1">Belongs to the FLZ family.</text>
</comment>
<keyword evidence="2" id="KW-0479">Metal-binding</keyword>
<keyword evidence="3" id="KW-0863">Zinc-finger</keyword>
<dbReference type="InterPro" id="IPR044593">
    <property type="entry name" value="FLZ8/MARD1"/>
</dbReference>